<accession>A0A0N4ZVV8</accession>
<feature type="signal peptide" evidence="1">
    <location>
        <begin position="1"/>
        <end position="18"/>
    </location>
</feature>
<evidence type="ECO:0000313" key="2">
    <source>
        <dbReference type="Proteomes" id="UP000038045"/>
    </source>
</evidence>
<reference evidence="3" key="1">
    <citation type="submission" date="2017-02" db="UniProtKB">
        <authorList>
            <consortium name="WormBaseParasite"/>
        </authorList>
    </citation>
    <scope>IDENTIFICATION</scope>
</reference>
<keyword evidence="1" id="KW-0732">Signal</keyword>
<dbReference type="AlphaFoldDB" id="A0A0N4ZVV8"/>
<evidence type="ECO:0000313" key="3">
    <source>
        <dbReference type="WBParaSite" id="PTRK_0001274100.1"/>
    </source>
</evidence>
<sequence length="138" mass="15346">MIKTSIFLLLLVALFNEAYESGKVCNGYDLTLRFKGEFLCQGQPSKTVKLYLESCILETGFCKKYIPELNQTGDVTTVTSPTIIDIFDEFDLIVEHECGQCTGAFKIPISEAAINCKNLPGGKIDDLKTIELADEKYC</sequence>
<name>A0A0N4ZVV8_PARTI</name>
<protein>
    <submittedName>
        <fullName evidence="3">Uncharacterized protein</fullName>
    </submittedName>
</protein>
<evidence type="ECO:0000256" key="1">
    <source>
        <dbReference type="SAM" id="SignalP"/>
    </source>
</evidence>
<organism evidence="2 3">
    <name type="scientific">Parastrongyloides trichosuri</name>
    <name type="common">Possum-specific nematode worm</name>
    <dbReference type="NCBI Taxonomy" id="131310"/>
    <lineage>
        <taxon>Eukaryota</taxon>
        <taxon>Metazoa</taxon>
        <taxon>Ecdysozoa</taxon>
        <taxon>Nematoda</taxon>
        <taxon>Chromadorea</taxon>
        <taxon>Rhabditida</taxon>
        <taxon>Tylenchina</taxon>
        <taxon>Panagrolaimomorpha</taxon>
        <taxon>Strongyloidoidea</taxon>
        <taxon>Strongyloididae</taxon>
        <taxon>Parastrongyloides</taxon>
    </lineage>
</organism>
<feature type="chain" id="PRO_5005892265" evidence="1">
    <location>
        <begin position="19"/>
        <end position="138"/>
    </location>
</feature>
<keyword evidence="2" id="KW-1185">Reference proteome</keyword>
<dbReference type="WBParaSite" id="PTRK_0001274100.1">
    <property type="protein sequence ID" value="PTRK_0001274100.1"/>
    <property type="gene ID" value="PTRK_0001274100"/>
</dbReference>
<dbReference type="Proteomes" id="UP000038045">
    <property type="component" value="Unplaced"/>
</dbReference>
<proteinExistence type="predicted"/>